<name>A0A2S0N7W0_9HYPH</name>
<protein>
    <submittedName>
        <fullName evidence="2">Uncharacterized protein</fullName>
    </submittedName>
</protein>
<evidence type="ECO:0000256" key="1">
    <source>
        <dbReference type="SAM" id="SignalP"/>
    </source>
</evidence>
<feature type="signal peptide" evidence="1">
    <location>
        <begin position="1"/>
        <end position="24"/>
    </location>
</feature>
<organism evidence="2 3">
    <name type="scientific">Phreatobacter cathodiphilus</name>
    <dbReference type="NCBI Taxonomy" id="1868589"/>
    <lineage>
        <taxon>Bacteria</taxon>
        <taxon>Pseudomonadati</taxon>
        <taxon>Pseudomonadota</taxon>
        <taxon>Alphaproteobacteria</taxon>
        <taxon>Hyphomicrobiales</taxon>
        <taxon>Phreatobacteraceae</taxon>
        <taxon>Phreatobacter</taxon>
    </lineage>
</organism>
<sequence>MMHFPAPLRLSAVLLLAMGSQALAGPADDLSRAAVGAMPSLQMGGAAIGEARDEGGNAVLVNVTFSSTGAVPIGVRIGRATITGAPGADGALSNARVLLEDVEGTGADGQGYKLARAEFQGAQGSLAAILGNLATQAPLVQPANEGTATGFSAQAIAGRDLVVTQARQNRQQTVRYGEIALTGYERGRVAELVVRTTQAAPTDGQPGPAASAASIRLNGLDMAAAVRASGPVGVWMESGVVEGISIASPRPGAPPFAIARIAMGKVSLRPGTQSIAALTESMQALGPAEDDAARRRQAGLAAEFIERFDMERFEIAGISGQSPEGLPFRIERFVFSGLSQGRLASVAMSGVSAASREGQDTTIGQISVEGIDASGLLALGKDYAAGRFAPGQTMPPQAYPHVARIVLEEVDVKQRGTSQQLAKVGRFEVESGPRVGLMPSRLRAKLTGFEAPITNARQRAQLAPLGLTDSISLGAELEIDYVEGAKELRMRTFNVEVDDVGSLNLVMTVGGLDRGQIEALPGSAAVLGLSAKAGAITLTYTEDGGVANFISHLAGQTGMSEDDFKEQIKTQAQAMVGQFIQDRAVAEQIVEAFGEFLDDPTSLAVTLTPKGDIPLAALAVALRGSPFAAMPMFNIAVKANE</sequence>
<evidence type="ECO:0000313" key="2">
    <source>
        <dbReference type="EMBL" id="AVO44242.1"/>
    </source>
</evidence>
<dbReference type="AlphaFoldDB" id="A0A2S0N7W0"/>
<dbReference type="EMBL" id="CP027668">
    <property type="protein sequence ID" value="AVO44242.1"/>
    <property type="molecule type" value="Genomic_DNA"/>
</dbReference>
<evidence type="ECO:0000313" key="3">
    <source>
        <dbReference type="Proteomes" id="UP000237889"/>
    </source>
</evidence>
<dbReference type="Proteomes" id="UP000237889">
    <property type="component" value="Chromosome"/>
</dbReference>
<reference evidence="2 3" key="1">
    <citation type="submission" date="2018-03" db="EMBL/GenBank/DDBJ databases">
        <title>Genome sequencing of Phreatobacter sp.</title>
        <authorList>
            <person name="Kim S.-J."/>
            <person name="Heo J."/>
            <person name="Kwon S.-W."/>
        </authorList>
    </citation>
    <scope>NUCLEOTIDE SEQUENCE [LARGE SCALE GENOMIC DNA]</scope>
    <source>
        <strain evidence="2 3">S-12</strain>
    </source>
</reference>
<dbReference type="OrthoDB" id="7824623at2"/>
<gene>
    <name evidence="2" type="ORF">C6569_03685</name>
</gene>
<proteinExistence type="predicted"/>
<dbReference type="KEGG" id="phr:C6569_03685"/>
<accession>A0A2S0N7W0</accession>
<keyword evidence="1" id="KW-0732">Signal</keyword>
<dbReference type="RefSeq" id="WP_106747572.1">
    <property type="nucleotide sequence ID" value="NZ_CP027668.1"/>
</dbReference>
<feature type="chain" id="PRO_5015614843" evidence="1">
    <location>
        <begin position="25"/>
        <end position="641"/>
    </location>
</feature>
<keyword evidence="3" id="KW-1185">Reference proteome</keyword>